<keyword evidence="4 6" id="KW-0413">Isomerase</keyword>
<dbReference type="STRING" id="52586.A0A0B1P5L8"/>
<dbReference type="AlphaFoldDB" id="A0A0B1P5L8"/>
<dbReference type="GO" id="GO:0005634">
    <property type="term" value="C:nucleus"/>
    <property type="evidence" value="ECO:0007669"/>
    <property type="project" value="UniProtKB-SubCell"/>
</dbReference>
<dbReference type="Pfam" id="PF01008">
    <property type="entry name" value="IF-2B"/>
    <property type="match status" value="1"/>
</dbReference>
<accession>A0A0B1P5L8</accession>
<dbReference type="InterPro" id="IPR011559">
    <property type="entry name" value="Initiation_fac_2B_a/b/d"/>
</dbReference>
<dbReference type="Gene3D" id="3.40.50.10470">
    <property type="entry name" value="Translation initiation factor eif-2b, domain 2"/>
    <property type="match status" value="1"/>
</dbReference>
<evidence type="ECO:0000256" key="5">
    <source>
        <dbReference type="ARBA" id="ARBA00023242"/>
    </source>
</evidence>
<dbReference type="UniPathway" id="UPA00904">
    <property type="reaction ID" value="UER00874"/>
</dbReference>
<dbReference type="Gene3D" id="1.20.120.420">
    <property type="entry name" value="translation initiation factor eif-2b, domain 1"/>
    <property type="match status" value="1"/>
</dbReference>
<dbReference type="InterPro" id="IPR042529">
    <property type="entry name" value="IF_2B-like_C"/>
</dbReference>
<proteinExistence type="inferred from homology"/>
<keyword evidence="3 6" id="KW-0486">Methionine biosynthesis</keyword>
<dbReference type="InterPro" id="IPR005251">
    <property type="entry name" value="IF-M1Pi"/>
</dbReference>
<keyword evidence="5 6" id="KW-0539">Nucleus</keyword>
<name>A0A0B1P5L8_UNCNE</name>
<gene>
    <name evidence="6" type="primary">MRI1</name>
    <name evidence="7" type="ORF">EV44_g2908</name>
</gene>
<dbReference type="NCBIfam" id="TIGR00524">
    <property type="entry name" value="eIF-2B_rel"/>
    <property type="match status" value="1"/>
</dbReference>
<dbReference type="EMBL" id="JNVN01002239">
    <property type="protein sequence ID" value="KHJ32211.1"/>
    <property type="molecule type" value="Genomic_DNA"/>
</dbReference>
<dbReference type="NCBIfam" id="TIGR00512">
    <property type="entry name" value="salvage_mtnA"/>
    <property type="match status" value="1"/>
</dbReference>
<organism evidence="7 8">
    <name type="scientific">Uncinula necator</name>
    <name type="common">Grape powdery mildew</name>
    <dbReference type="NCBI Taxonomy" id="52586"/>
    <lineage>
        <taxon>Eukaryota</taxon>
        <taxon>Fungi</taxon>
        <taxon>Dikarya</taxon>
        <taxon>Ascomycota</taxon>
        <taxon>Pezizomycotina</taxon>
        <taxon>Leotiomycetes</taxon>
        <taxon>Erysiphales</taxon>
        <taxon>Erysiphaceae</taxon>
        <taxon>Erysiphe</taxon>
    </lineage>
</organism>
<dbReference type="Proteomes" id="UP000030854">
    <property type="component" value="Unassembled WGS sequence"/>
</dbReference>
<comment type="similarity">
    <text evidence="6">Belongs to the eIF-2B alpha/beta/delta subunits family. MtnA subfamily.</text>
</comment>
<dbReference type="GO" id="GO:0005737">
    <property type="term" value="C:cytoplasm"/>
    <property type="evidence" value="ECO:0007669"/>
    <property type="project" value="UniProtKB-SubCell"/>
</dbReference>
<evidence type="ECO:0000313" key="7">
    <source>
        <dbReference type="EMBL" id="KHJ32211.1"/>
    </source>
</evidence>
<dbReference type="SUPFAM" id="SSF100950">
    <property type="entry name" value="NagB/RpiA/CoA transferase-like"/>
    <property type="match status" value="1"/>
</dbReference>
<comment type="catalytic activity">
    <reaction evidence="6">
        <text>5-(methylsulfanyl)-alpha-D-ribose 1-phosphate = 5-(methylsulfanyl)-D-ribulose 1-phosphate</text>
        <dbReference type="Rhea" id="RHEA:19989"/>
        <dbReference type="ChEBI" id="CHEBI:58533"/>
        <dbReference type="ChEBI" id="CHEBI:58548"/>
        <dbReference type="EC" id="5.3.1.23"/>
    </reaction>
</comment>
<comment type="subcellular location">
    <subcellularLocation>
        <location evidence="6">Cytoplasm</location>
    </subcellularLocation>
    <subcellularLocation>
        <location evidence="6">Nucleus</location>
    </subcellularLocation>
</comment>
<dbReference type="FunFam" id="3.40.50.10470:FF:000003">
    <property type="entry name" value="Methylthioribose-1-phosphate isomerase"/>
    <property type="match status" value="1"/>
</dbReference>
<dbReference type="InterPro" id="IPR027363">
    <property type="entry name" value="M1Pi_N"/>
</dbReference>
<evidence type="ECO:0000256" key="6">
    <source>
        <dbReference type="HAMAP-Rule" id="MF_03119"/>
    </source>
</evidence>
<dbReference type="HAMAP" id="MF_01678">
    <property type="entry name" value="Salvage_MtnA"/>
    <property type="match status" value="1"/>
</dbReference>
<feature type="site" description="Transition state stabilizer" evidence="6">
    <location>
        <position position="202"/>
    </location>
</feature>
<dbReference type="GO" id="GO:0019509">
    <property type="term" value="P:L-methionine salvage from methylthioadenosine"/>
    <property type="evidence" value="ECO:0007669"/>
    <property type="project" value="UniProtKB-UniRule"/>
</dbReference>
<comment type="caution">
    <text evidence="7">The sequence shown here is derived from an EMBL/GenBank/DDBJ whole genome shotgun (WGS) entry which is preliminary data.</text>
</comment>
<evidence type="ECO:0000256" key="2">
    <source>
        <dbReference type="ARBA" id="ARBA00022605"/>
    </source>
</evidence>
<dbReference type="SMR" id="A0A0B1P5L8"/>
<evidence type="ECO:0000256" key="1">
    <source>
        <dbReference type="ARBA" id="ARBA00022490"/>
    </source>
</evidence>
<dbReference type="OMA" id="CETRPLN"/>
<keyword evidence="1 6" id="KW-0963">Cytoplasm</keyword>
<evidence type="ECO:0000256" key="3">
    <source>
        <dbReference type="ARBA" id="ARBA00023167"/>
    </source>
</evidence>
<comment type="function">
    <text evidence="6">Catalyzes the interconversion of methylthioribose-1-phosphate (MTR-1-P) into methylthioribulose-1-phosphate (MTRu-1-P).</text>
</comment>
<evidence type="ECO:0000313" key="8">
    <source>
        <dbReference type="Proteomes" id="UP000030854"/>
    </source>
</evidence>
<keyword evidence="2 6" id="KW-0028">Amino-acid biosynthesis</keyword>
<dbReference type="InterPro" id="IPR000649">
    <property type="entry name" value="IF-2B-related"/>
</dbReference>
<dbReference type="EC" id="5.3.1.23" evidence="6"/>
<evidence type="ECO:0000256" key="4">
    <source>
        <dbReference type="ARBA" id="ARBA00023235"/>
    </source>
</evidence>
<dbReference type="GO" id="GO:0046523">
    <property type="term" value="F:S-methyl-5-thioribose-1-phosphate isomerase activity"/>
    <property type="evidence" value="ECO:0007669"/>
    <property type="project" value="UniProtKB-UniRule"/>
</dbReference>
<dbReference type="InterPro" id="IPR037171">
    <property type="entry name" value="NagB/RpiA_transferase-like"/>
</dbReference>
<dbReference type="PANTHER" id="PTHR43475:SF1">
    <property type="entry name" value="METHYLTHIORIBOSE-1-PHOSPHATE ISOMERASE"/>
    <property type="match status" value="1"/>
</dbReference>
<feature type="active site" description="Proton donor" evidence="6">
    <location>
        <position position="286"/>
    </location>
</feature>
<reference evidence="7 8" key="1">
    <citation type="journal article" date="2014" name="BMC Genomics">
        <title>Adaptive genomic structural variation in the grape powdery mildew pathogen, Erysiphe necator.</title>
        <authorList>
            <person name="Jones L."/>
            <person name="Riaz S."/>
            <person name="Morales-Cruz A."/>
            <person name="Amrine K.C."/>
            <person name="McGuire B."/>
            <person name="Gubler W.D."/>
            <person name="Walker M.A."/>
            <person name="Cantu D."/>
        </authorList>
    </citation>
    <scope>NUCLEOTIDE SEQUENCE [LARGE SCALE GENOMIC DNA]</scope>
    <source>
        <strain evidence="8">c</strain>
    </source>
</reference>
<dbReference type="HOGENOM" id="CLU_016218_1_3_1"/>
<dbReference type="PANTHER" id="PTHR43475">
    <property type="entry name" value="METHYLTHIORIBOSE-1-PHOSPHATE ISOMERASE"/>
    <property type="match status" value="1"/>
</dbReference>
<dbReference type="NCBIfam" id="NF004326">
    <property type="entry name" value="PRK05720.1"/>
    <property type="match status" value="1"/>
</dbReference>
<protein>
    <recommendedName>
        <fullName evidence="6">Methylthioribose-1-phosphate isomerase</fullName>
        <shortName evidence="6">M1Pi</shortName>
        <shortName evidence="6">MTR-1-P isomerase</shortName>
        <ecNumber evidence="6">5.3.1.23</ecNumber>
    </recommendedName>
    <alternativeName>
        <fullName evidence="6">S-methyl-5-thioribose-1-phosphate isomerase</fullName>
    </alternativeName>
    <alternativeName>
        <fullName evidence="6">Translation initiation factor eIF-2B subunit alpha/beta/delta-like protein</fullName>
    </alternativeName>
</protein>
<keyword evidence="8" id="KW-1185">Reference proteome</keyword>
<sequence>MEVLQAIIYSRGKLEVLDQLRVPHELVYEDILTCEDAFKSIVSMQVRGAPAIALVAALSLSVELERKADGSTSKEDLLKYINSRLDYLLESRPTAVDLSNAIQTLKQVSHVASLNSTSNSSQDCDEIRKAYIERAEQILQDDLLTNLAIGRHGAEYLREQQLPVKKVISDEESSQYYRLSTYPDSNGETGPTYRKFSVLTHCNTGSLATSGHGTALGIIRSLKHMNYLEHVYFTETRPYNQGARLTAFELVHESIPSTLITDSMAGALFAQKINEKNISAVIVGADRVARNGDTANKIGTYSLAILARYHGIKFVVAAPSTSIDLHTESGASINIEERKPTELIQVSGPVVDKNGQVDTSQVFRIASADQRTNVWNPAFDVTPSSLIDAIITERGKILRQSDNTFDFSEILSERWEREVLAKC</sequence>
<comment type="pathway">
    <text evidence="6">Amino-acid biosynthesis; L-methionine biosynthesis via salvage pathway; L-methionine from S-methyl-5-thio-alpha-D-ribose 1-phosphate: step 1/6.</text>
</comment>